<proteinExistence type="predicted"/>
<reference evidence="2 3" key="1">
    <citation type="submission" date="2021-03" db="EMBL/GenBank/DDBJ databases">
        <title>The first data on the complete genome of the tetrodotoxin-producing bacterium.</title>
        <authorList>
            <person name="Melnikova D.I."/>
            <person name="Nijland R."/>
            <person name="Magarlamov T.Y."/>
        </authorList>
    </citation>
    <scope>NUCLEOTIDE SEQUENCE [LARGE SCALE GENOMIC DNA]</scope>
    <source>
        <strain evidence="2 3">1839</strain>
    </source>
</reference>
<dbReference type="RefSeq" id="WP_214478556.1">
    <property type="nucleotide sequence ID" value="NZ_CANKUS010000002.1"/>
</dbReference>
<dbReference type="Proteomes" id="UP000679247">
    <property type="component" value="Chromosome"/>
</dbReference>
<dbReference type="EMBL" id="CP071709">
    <property type="protein sequence ID" value="QVY63387.1"/>
    <property type="molecule type" value="Genomic_DNA"/>
</dbReference>
<protein>
    <submittedName>
        <fullName evidence="2">DUF378 domain-containing protein</fullName>
    </submittedName>
</protein>
<dbReference type="InterPro" id="IPR007211">
    <property type="entry name" value="DUF378"/>
</dbReference>
<evidence type="ECO:0000313" key="3">
    <source>
        <dbReference type="Proteomes" id="UP000679247"/>
    </source>
</evidence>
<accession>A0ABX8FH99</accession>
<evidence type="ECO:0000313" key="2">
    <source>
        <dbReference type="EMBL" id="QVY63387.1"/>
    </source>
</evidence>
<feature type="transmembrane region" description="Helical" evidence="1">
    <location>
        <begin position="7"/>
        <end position="27"/>
    </location>
</feature>
<evidence type="ECO:0000256" key="1">
    <source>
        <dbReference type="SAM" id="Phobius"/>
    </source>
</evidence>
<keyword evidence="3" id="KW-1185">Reference proteome</keyword>
<keyword evidence="1" id="KW-0812">Transmembrane</keyword>
<gene>
    <name evidence="2" type="ORF">J1899_10210</name>
</gene>
<name>A0ABX8FH99_9BACI</name>
<sequence>MSVLQKVALVLVIIGAVNWGLVGFFQFDLVATIFGGQEAIASRIVYGLVGIAGLVSIGLLFKPVTAEETNRSYRTNH</sequence>
<organism evidence="2 3">
    <name type="scientific">Cytobacillus gottheilii</name>
    <dbReference type="NCBI Taxonomy" id="859144"/>
    <lineage>
        <taxon>Bacteria</taxon>
        <taxon>Bacillati</taxon>
        <taxon>Bacillota</taxon>
        <taxon>Bacilli</taxon>
        <taxon>Bacillales</taxon>
        <taxon>Bacillaceae</taxon>
        <taxon>Cytobacillus</taxon>
    </lineage>
</organism>
<dbReference type="PANTHER" id="PTHR37304:SF1">
    <property type="entry name" value="MEMBRANE PROTEIN"/>
    <property type="match status" value="1"/>
</dbReference>
<feature type="transmembrane region" description="Helical" evidence="1">
    <location>
        <begin position="39"/>
        <end position="61"/>
    </location>
</feature>
<keyword evidence="1" id="KW-0472">Membrane</keyword>
<dbReference type="PANTHER" id="PTHR37304">
    <property type="entry name" value="MEMBRANE PROTEIN-RELATED"/>
    <property type="match status" value="1"/>
</dbReference>
<dbReference type="Pfam" id="PF04070">
    <property type="entry name" value="DUF378"/>
    <property type="match status" value="1"/>
</dbReference>
<keyword evidence="1" id="KW-1133">Transmembrane helix</keyword>